<proteinExistence type="predicted"/>
<organism evidence="1 2">
    <name type="scientific">Ilyodon furcidens</name>
    <name type="common">goldbreast splitfin</name>
    <dbReference type="NCBI Taxonomy" id="33524"/>
    <lineage>
        <taxon>Eukaryota</taxon>
        <taxon>Metazoa</taxon>
        <taxon>Chordata</taxon>
        <taxon>Craniata</taxon>
        <taxon>Vertebrata</taxon>
        <taxon>Euteleostomi</taxon>
        <taxon>Actinopterygii</taxon>
        <taxon>Neopterygii</taxon>
        <taxon>Teleostei</taxon>
        <taxon>Neoteleostei</taxon>
        <taxon>Acanthomorphata</taxon>
        <taxon>Ovalentaria</taxon>
        <taxon>Atherinomorphae</taxon>
        <taxon>Cyprinodontiformes</taxon>
        <taxon>Goodeidae</taxon>
        <taxon>Ilyodon</taxon>
    </lineage>
</organism>
<reference evidence="1 2" key="1">
    <citation type="submission" date="2021-06" db="EMBL/GenBank/DDBJ databases">
        <authorList>
            <person name="Palmer J.M."/>
        </authorList>
    </citation>
    <scope>NUCLEOTIDE SEQUENCE [LARGE SCALE GENOMIC DNA]</scope>
    <source>
        <strain evidence="2">if_2019</strain>
        <tissue evidence="1">Muscle</tissue>
    </source>
</reference>
<evidence type="ECO:0000313" key="2">
    <source>
        <dbReference type="Proteomes" id="UP001482620"/>
    </source>
</evidence>
<dbReference type="EMBL" id="JAHRIQ010012660">
    <property type="protein sequence ID" value="MEQ2225024.1"/>
    <property type="molecule type" value="Genomic_DNA"/>
</dbReference>
<comment type="caution">
    <text evidence="1">The sequence shown here is derived from an EMBL/GenBank/DDBJ whole genome shotgun (WGS) entry which is preliminary data.</text>
</comment>
<keyword evidence="2" id="KW-1185">Reference proteome</keyword>
<protein>
    <submittedName>
        <fullName evidence="1">Uncharacterized protein</fullName>
    </submittedName>
</protein>
<gene>
    <name evidence="1" type="ORF">ILYODFUR_013296</name>
</gene>
<sequence>MKHPEPSPSSSATKPSLCLPQVPLCTHRKVAARGCLLASVSVVRLNGQIEVLPHRRAFTPLLHPIWSQDPPPPEDGQYLLSRPAAAKPEVIFSFTQVTWLGLQMIPLMGMGTDSTHTQSPTYMHTHAYTNTQSGVHLDSSPLLRYP</sequence>
<dbReference type="Proteomes" id="UP001482620">
    <property type="component" value="Unassembled WGS sequence"/>
</dbReference>
<name>A0ABV0SWP3_9TELE</name>
<evidence type="ECO:0000313" key="1">
    <source>
        <dbReference type="EMBL" id="MEQ2225024.1"/>
    </source>
</evidence>
<accession>A0ABV0SWP3</accession>